<evidence type="ECO:0000256" key="1">
    <source>
        <dbReference type="ARBA" id="ARBA00005993"/>
    </source>
</evidence>
<comment type="similarity">
    <text evidence="1">Belongs to the nuclear hormone receptor family.</text>
</comment>
<proteinExistence type="inferred from homology"/>
<organism evidence="6 7">
    <name type="scientific">Caenorhabditis angaria</name>
    <dbReference type="NCBI Taxonomy" id="860376"/>
    <lineage>
        <taxon>Eukaryota</taxon>
        <taxon>Metazoa</taxon>
        <taxon>Ecdysozoa</taxon>
        <taxon>Nematoda</taxon>
        <taxon>Chromadorea</taxon>
        <taxon>Rhabditida</taxon>
        <taxon>Rhabditina</taxon>
        <taxon>Rhabditomorpha</taxon>
        <taxon>Rhabditoidea</taxon>
        <taxon>Rhabditidae</taxon>
        <taxon>Peloderinae</taxon>
        <taxon>Caenorhabditis</taxon>
    </lineage>
</organism>
<dbReference type="Proteomes" id="UP001152747">
    <property type="component" value="Unassembled WGS sequence"/>
</dbReference>
<feature type="domain" description="NR LBD" evidence="5">
    <location>
        <begin position="79"/>
        <end position="316"/>
    </location>
</feature>
<evidence type="ECO:0000259" key="5">
    <source>
        <dbReference type="PROSITE" id="PS51843"/>
    </source>
</evidence>
<reference evidence="6" key="1">
    <citation type="submission" date="2022-11" db="EMBL/GenBank/DDBJ databases">
        <authorList>
            <person name="Kikuchi T."/>
        </authorList>
    </citation>
    <scope>NUCLEOTIDE SEQUENCE</scope>
    <source>
        <strain evidence="6">PS1010</strain>
    </source>
</reference>
<dbReference type="Gene3D" id="1.10.565.10">
    <property type="entry name" value="Retinoid X Receptor"/>
    <property type="match status" value="1"/>
</dbReference>
<dbReference type="PANTHER" id="PTHR45886:SF14">
    <property type="entry name" value="NUCLEAR HORMONE RECEPTOR FAMILY-RELATED"/>
    <property type="match status" value="1"/>
</dbReference>
<dbReference type="SMART" id="SM00430">
    <property type="entry name" value="HOLI"/>
    <property type="match status" value="1"/>
</dbReference>
<dbReference type="PROSITE" id="PS51843">
    <property type="entry name" value="NR_LBD"/>
    <property type="match status" value="1"/>
</dbReference>
<dbReference type="Pfam" id="PF00104">
    <property type="entry name" value="Hormone_recep"/>
    <property type="match status" value="1"/>
</dbReference>
<evidence type="ECO:0000313" key="6">
    <source>
        <dbReference type="EMBL" id="CAI5453586.1"/>
    </source>
</evidence>
<dbReference type="SUPFAM" id="SSF48508">
    <property type="entry name" value="Nuclear receptor ligand-binding domain"/>
    <property type="match status" value="1"/>
</dbReference>
<evidence type="ECO:0000313" key="7">
    <source>
        <dbReference type="Proteomes" id="UP001152747"/>
    </source>
</evidence>
<evidence type="ECO:0000256" key="4">
    <source>
        <dbReference type="ARBA" id="ARBA00023170"/>
    </source>
</evidence>
<dbReference type="EMBL" id="CANHGI010000005">
    <property type="protein sequence ID" value="CAI5453586.1"/>
    <property type="molecule type" value="Genomic_DNA"/>
</dbReference>
<evidence type="ECO:0000256" key="3">
    <source>
        <dbReference type="ARBA" id="ARBA00023163"/>
    </source>
</evidence>
<name>A0A9P1IZK9_9PELO</name>
<dbReference type="PANTHER" id="PTHR45886">
    <property type="entry name" value="NUCLEAR HORMONE RECEPTOR FAMILY-RELATED-RELATED"/>
    <property type="match status" value="1"/>
</dbReference>
<gene>
    <name evidence="6" type="ORF">CAMP_LOCUS16223</name>
</gene>
<protein>
    <recommendedName>
        <fullName evidence="5">NR LBD domain-containing protein</fullName>
    </recommendedName>
</protein>
<evidence type="ECO:0000256" key="2">
    <source>
        <dbReference type="ARBA" id="ARBA00023015"/>
    </source>
</evidence>
<keyword evidence="7" id="KW-1185">Reference proteome</keyword>
<keyword evidence="2" id="KW-0805">Transcription regulation</keyword>
<dbReference type="InterPro" id="IPR000536">
    <property type="entry name" value="Nucl_hrmn_rcpt_lig-bd"/>
</dbReference>
<comment type="caution">
    <text evidence="6">The sequence shown here is derived from an EMBL/GenBank/DDBJ whole genome shotgun (WGS) entry which is preliminary data.</text>
</comment>
<dbReference type="AlphaFoldDB" id="A0A9P1IZK9"/>
<keyword evidence="3" id="KW-0804">Transcription</keyword>
<keyword evidence="4" id="KW-0675">Receptor</keyword>
<accession>A0A9P1IZK9</accession>
<sequence>MPKLEKHKKENEYSIDKCRISNYSNRLIGNLCYIDSQILKLRNSTYNPSSFPSFEQLLHAPSVLHLAGKYGPMSGWPLTIQEFGEKQQQLNITCCTEDSVSISNLSVNTKHWLKFDIMLSIEFLKTLDFFQYLKHSDQIVLAKKSTIIIESMIFAYTSFQNKSACFKSPDGFYIDIQNMIDIIDVFTEGNIRKNENVLRDHLKSSQNVMGYLIQENVTKKEFILLQTIAICDPIVDLSEEGREIIRKNRQKYSRILLDLCLLEYGKRNGPSRFVTLISFINLIIFYRDTFRNFMLFSKINTPSKFSKTIGPLENAVLELY</sequence>
<dbReference type="InterPro" id="IPR035500">
    <property type="entry name" value="NHR-like_dom_sf"/>
</dbReference>